<dbReference type="GO" id="GO:0005769">
    <property type="term" value="C:early endosome"/>
    <property type="evidence" value="ECO:0007669"/>
    <property type="project" value="TreeGrafter"/>
</dbReference>
<evidence type="ECO:0000313" key="1">
    <source>
        <dbReference type="Proteomes" id="UP000694920"/>
    </source>
</evidence>
<organism evidence="1 2">
    <name type="scientific">Cephus cinctus</name>
    <name type="common">Wheat stem sawfly</name>
    <dbReference type="NCBI Taxonomy" id="211228"/>
    <lineage>
        <taxon>Eukaryota</taxon>
        <taxon>Metazoa</taxon>
        <taxon>Ecdysozoa</taxon>
        <taxon>Arthropoda</taxon>
        <taxon>Hexapoda</taxon>
        <taxon>Insecta</taxon>
        <taxon>Pterygota</taxon>
        <taxon>Neoptera</taxon>
        <taxon>Endopterygota</taxon>
        <taxon>Hymenoptera</taxon>
        <taxon>Cephoidea</taxon>
        <taxon>Cephidae</taxon>
        <taxon>Cephus</taxon>
    </lineage>
</organism>
<dbReference type="InterPro" id="IPR039494">
    <property type="entry name" value="F8A"/>
</dbReference>
<keyword evidence="1" id="KW-1185">Reference proteome</keyword>
<dbReference type="PANTHER" id="PTHR16797">
    <property type="entry name" value="FACTOR VIII-ASSOCIATED GENE 1"/>
    <property type="match status" value="1"/>
</dbReference>
<sequence>MADADYNIPQSKESNEILNTYRTISNKLKKRFLRKPNVTEASEQFAALGTQCEQKELWPYAGFCWLAAARCQATLGNNIAETNFLTKAGRQFLIAEKKDEDIGCSSIGRENFQAAVSCFGHSAARNSQLGFGIMSVSLAMELAAASGPSTAGVQHLKKAISMHPFPKVIDTLVSYFIKQDDYVAALQALNAFVEVIDNNIGIANVSTGNYVVVLHRCEVTRVLLLLILQPTPQRIPPSLAQVLEKYAWIEDGISAGPGMCEDEVLLLQSLVLACQSNDCQALLELEGDLWIYLDTQQKELLRKLIQIMTTR</sequence>
<dbReference type="RefSeq" id="XP_015592487.1">
    <property type="nucleotide sequence ID" value="XM_015737001.2"/>
</dbReference>
<dbReference type="GeneID" id="107266483"/>
<gene>
    <name evidence="2" type="primary">LOC107266483</name>
</gene>
<dbReference type="GO" id="GO:0099518">
    <property type="term" value="P:vesicle cytoskeletal trafficking"/>
    <property type="evidence" value="ECO:0007669"/>
    <property type="project" value="TreeGrafter"/>
</dbReference>
<protein>
    <submittedName>
        <fullName evidence="2">Factor VIII intron 22 protein</fullName>
    </submittedName>
</protein>
<dbReference type="KEGG" id="ccin:107266483"/>
<dbReference type="Proteomes" id="UP000694920">
    <property type="component" value="Unplaced"/>
</dbReference>
<evidence type="ECO:0000313" key="2">
    <source>
        <dbReference type="RefSeq" id="XP_015592487.1"/>
    </source>
</evidence>
<reference evidence="2" key="1">
    <citation type="submission" date="2025-08" db="UniProtKB">
        <authorList>
            <consortium name="RefSeq"/>
        </authorList>
    </citation>
    <scope>IDENTIFICATION</scope>
</reference>
<dbReference type="SUPFAM" id="SSF48452">
    <property type="entry name" value="TPR-like"/>
    <property type="match status" value="1"/>
</dbReference>
<dbReference type="InterPro" id="IPR011990">
    <property type="entry name" value="TPR-like_helical_dom_sf"/>
</dbReference>
<name>A0AAJ7FHS5_CEPCN</name>
<dbReference type="PANTHER" id="PTHR16797:SF4">
    <property type="entry name" value="40-KDA HUNTINGTIN-ASSOCIATED PROTEIN"/>
    <property type="match status" value="1"/>
</dbReference>
<accession>A0AAJ7FHS5</accession>
<proteinExistence type="predicted"/>
<dbReference type="AlphaFoldDB" id="A0AAJ7FHS5"/>